<sequence>RELTVFSHIQRNQEENLSDLIQKVNNLDKSPDVREIFIIVNNHFMGFAPESVNLLKKRFNLPFYQINQQKKLSDYF</sequence>
<evidence type="ECO:0008006" key="2">
    <source>
        <dbReference type="Google" id="ProtNLM"/>
    </source>
</evidence>
<name>X1FFL0_9ZZZZ</name>
<dbReference type="Gene3D" id="3.20.20.410">
    <property type="entry name" value="Protein of unknown function UPF0759"/>
    <property type="match status" value="1"/>
</dbReference>
<dbReference type="AlphaFoldDB" id="X1FFL0"/>
<organism evidence="1">
    <name type="scientific">marine sediment metagenome</name>
    <dbReference type="NCBI Taxonomy" id="412755"/>
    <lineage>
        <taxon>unclassified sequences</taxon>
        <taxon>metagenomes</taxon>
        <taxon>ecological metagenomes</taxon>
    </lineage>
</organism>
<evidence type="ECO:0000313" key="1">
    <source>
        <dbReference type="EMBL" id="GAH28179.1"/>
    </source>
</evidence>
<protein>
    <recommendedName>
        <fullName evidence="2">DUF72 domain-containing protein</fullName>
    </recommendedName>
</protein>
<reference evidence="1" key="1">
    <citation type="journal article" date="2014" name="Front. Microbiol.">
        <title>High frequency of phylogenetically diverse reductive dehalogenase-homologous genes in deep subseafloor sedimentary metagenomes.</title>
        <authorList>
            <person name="Kawai M."/>
            <person name="Futagami T."/>
            <person name="Toyoda A."/>
            <person name="Takaki Y."/>
            <person name="Nishi S."/>
            <person name="Hori S."/>
            <person name="Arai W."/>
            <person name="Tsubouchi T."/>
            <person name="Morono Y."/>
            <person name="Uchiyama I."/>
            <person name="Ito T."/>
            <person name="Fujiyama A."/>
            <person name="Inagaki F."/>
            <person name="Takami H."/>
        </authorList>
    </citation>
    <scope>NUCLEOTIDE SEQUENCE</scope>
    <source>
        <strain evidence="1">Expedition CK06-06</strain>
    </source>
</reference>
<gene>
    <name evidence="1" type="ORF">S03H2_05755</name>
</gene>
<dbReference type="EMBL" id="BARU01002434">
    <property type="protein sequence ID" value="GAH28179.1"/>
    <property type="molecule type" value="Genomic_DNA"/>
</dbReference>
<feature type="non-terminal residue" evidence="1">
    <location>
        <position position="1"/>
    </location>
</feature>
<comment type="caution">
    <text evidence="1">The sequence shown here is derived from an EMBL/GenBank/DDBJ whole genome shotgun (WGS) entry which is preliminary data.</text>
</comment>
<dbReference type="InterPro" id="IPR036520">
    <property type="entry name" value="UPF0759_sf"/>
</dbReference>
<proteinExistence type="predicted"/>
<accession>X1FFL0</accession>